<sequence length="100" mass="11073">MAETDFTGVAKADEMETAWGQFDDSYHRAQTLLDAIESIAVSRIDLTVQEVVNDASRWAPFFQDQISNIYKLADLLGKTLEKDLWGAAAAVRAAGQPRIQ</sequence>
<comment type="caution">
    <text evidence="1">The sequence shown here is derived from an EMBL/GenBank/DDBJ whole genome shotgun (WGS) entry which is preliminary data.</text>
</comment>
<dbReference type="AlphaFoldDB" id="A0AAD2EQ93"/>
<dbReference type="Proteomes" id="UP001189915">
    <property type="component" value="Unassembled WGS sequence"/>
</dbReference>
<evidence type="ECO:0000313" key="2">
    <source>
        <dbReference type="Proteomes" id="UP001189915"/>
    </source>
</evidence>
<evidence type="ECO:0000313" key="1">
    <source>
        <dbReference type="EMBL" id="CAJ0699212.1"/>
    </source>
</evidence>
<organism evidence="1 2">
    <name type="scientific">Ralstonia wenshanensis</name>
    <dbReference type="NCBI Taxonomy" id="2842456"/>
    <lineage>
        <taxon>Bacteria</taxon>
        <taxon>Pseudomonadati</taxon>
        <taxon>Pseudomonadota</taxon>
        <taxon>Betaproteobacteria</taxon>
        <taxon>Burkholderiales</taxon>
        <taxon>Burkholderiaceae</taxon>
        <taxon>Ralstonia</taxon>
    </lineage>
</organism>
<accession>A0AAD2EQ93</accession>
<protein>
    <submittedName>
        <fullName evidence="1">Uncharacterized protein</fullName>
    </submittedName>
</protein>
<proteinExistence type="predicted"/>
<keyword evidence="2" id="KW-1185">Reference proteome</keyword>
<gene>
    <name evidence="1" type="ORF">LMG18091_02877</name>
</gene>
<name>A0AAD2EQ93_9RALS</name>
<reference evidence="1 2" key="1">
    <citation type="submission" date="2023-07" db="EMBL/GenBank/DDBJ databases">
        <authorList>
            <person name="Peeters C."/>
        </authorList>
    </citation>
    <scope>NUCLEOTIDE SEQUENCE [LARGE SCALE GENOMIC DNA]</scope>
    <source>
        <strain evidence="1 2">LMG 18091</strain>
    </source>
</reference>
<dbReference type="RefSeq" id="WP_316870318.1">
    <property type="nucleotide sequence ID" value="NZ_CATWAF010000004.1"/>
</dbReference>
<dbReference type="EMBL" id="CATWAF010000004">
    <property type="protein sequence ID" value="CAJ0699212.1"/>
    <property type="molecule type" value="Genomic_DNA"/>
</dbReference>